<evidence type="ECO:0000259" key="1">
    <source>
        <dbReference type="Pfam" id="PF00534"/>
    </source>
</evidence>
<dbReference type="PANTHER" id="PTHR12526:SF630">
    <property type="entry name" value="GLYCOSYLTRANSFERASE"/>
    <property type="match status" value="1"/>
</dbReference>
<feature type="domain" description="Glycosyl transferase family 1" evidence="1">
    <location>
        <begin position="305"/>
        <end position="468"/>
    </location>
</feature>
<accession>A0A4Q1K952</accession>
<comment type="caution">
    <text evidence="3">The sequence shown here is derived from an EMBL/GenBank/DDBJ whole genome shotgun (WGS) entry which is preliminary data.</text>
</comment>
<dbReference type="Proteomes" id="UP000289857">
    <property type="component" value="Unassembled WGS sequence"/>
</dbReference>
<evidence type="ECO:0000313" key="4">
    <source>
        <dbReference type="Proteomes" id="UP000289857"/>
    </source>
</evidence>
<dbReference type="Gene3D" id="3.40.50.2000">
    <property type="entry name" value="Glycogen Phosphorylase B"/>
    <property type="match status" value="2"/>
</dbReference>
<dbReference type="InterPro" id="IPR047691">
    <property type="entry name" value="PelF-like"/>
</dbReference>
<dbReference type="GO" id="GO:0016757">
    <property type="term" value="F:glycosyltransferase activity"/>
    <property type="evidence" value="ECO:0007669"/>
    <property type="project" value="InterPro"/>
</dbReference>
<reference evidence="4" key="1">
    <citation type="submission" date="2019-01" db="EMBL/GenBank/DDBJ databases">
        <title>Cytophagaceae bacterium strain CAR-16.</title>
        <authorList>
            <person name="Chen W.-M."/>
        </authorList>
    </citation>
    <scope>NUCLEOTIDE SEQUENCE [LARGE SCALE GENOMIC DNA]</scope>
    <source>
        <strain evidence="4">WWJ-16</strain>
    </source>
</reference>
<sequence length="513" mass="58586">MQNKNEVMLILEGTYPFNGGGVSTWAHSLCSQVSNVDFSLYTINANFEVASNYVLSEQVKNVIQVPIWSPLEPQELVDYGKKYHKFVSRKEKDDCEAIQQEFIPLFKELLGHIYAPVQEPKAIDQTVFRLWKFFQNHDYKKTMKSWAVWRCFYETTTGIAQNDGHYDVSLYDLTVGMRWIYRFLLPISIPVPKVDVTHLTLSGFPVLPALVLKYKYGTPMVLTEHGVFIRERLIAINTSEYSFFLKNLLIRFSECITKLAYYKADKIVSVNKFNRGWELKYGADLKKIEVVYNGIDETVFVPKEKPAHLKDIPTVVAAARVFELKDIITMIRSCAVVQKVIPNVRYIVYGDAEAVPSYTTACRELITELHLENNFIFAGHHETPSELFCEGDVSILTSISEGFPYTVIESMSCGVPVVATDVGGVGEALDESCGYLCKPKDFEALGNRVIELLQNEELRKKMGENARRKVIQNFTITKFINAYEKIYDSLMQSPVDKTIYLHSNQEEMTMEAS</sequence>
<dbReference type="NCBIfam" id="NF038011">
    <property type="entry name" value="PelF"/>
    <property type="match status" value="1"/>
</dbReference>
<dbReference type="InterPro" id="IPR022622">
    <property type="entry name" value="DUF3492"/>
</dbReference>
<dbReference type="AlphaFoldDB" id="A0A4Q1K952"/>
<dbReference type="EMBL" id="SBKN01000003">
    <property type="protein sequence ID" value="RXR22963.1"/>
    <property type="molecule type" value="Genomic_DNA"/>
</dbReference>
<dbReference type="Pfam" id="PF00534">
    <property type="entry name" value="Glycos_transf_1"/>
    <property type="match status" value="1"/>
</dbReference>
<dbReference type="RefSeq" id="WP_129461193.1">
    <property type="nucleotide sequence ID" value="NZ_SBKN01000003.1"/>
</dbReference>
<feature type="domain" description="DUF3492" evidence="2">
    <location>
        <begin position="6"/>
        <end position="284"/>
    </location>
</feature>
<dbReference type="SUPFAM" id="SSF53756">
    <property type="entry name" value="UDP-Glycosyltransferase/glycogen phosphorylase"/>
    <property type="match status" value="1"/>
</dbReference>
<keyword evidence="4" id="KW-1185">Reference proteome</keyword>
<gene>
    <name evidence="3" type="ORF">EQG61_06945</name>
</gene>
<proteinExistence type="predicted"/>
<organism evidence="3 4">
    <name type="scientific">Flavobacterium stagni</name>
    <dbReference type="NCBI Taxonomy" id="2506421"/>
    <lineage>
        <taxon>Bacteria</taxon>
        <taxon>Pseudomonadati</taxon>
        <taxon>Bacteroidota</taxon>
        <taxon>Flavobacteriia</taxon>
        <taxon>Flavobacteriales</taxon>
        <taxon>Flavobacteriaceae</taxon>
        <taxon>Flavobacterium</taxon>
    </lineage>
</organism>
<evidence type="ECO:0000313" key="3">
    <source>
        <dbReference type="EMBL" id="RXR22963.1"/>
    </source>
</evidence>
<dbReference type="InterPro" id="IPR001296">
    <property type="entry name" value="Glyco_trans_1"/>
</dbReference>
<dbReference type="OrthoDB" id="1522162at2"/>
<dbReference type="PANTHER" id="PTHR12526">
    <property type="entry name" value="GLYCOSYLTRANSFERASE"/>
    <property type="match status" value="1"/>
</dbReference>
<evidence type="ECO:0000259" key="2">
    <source>
        <dbReference type="Pfam" id="PF11997"/>
    </source>
</evidence>
<name>A0A4Q1K952_9FLAO</name>
<dbReference type="Pfam" id="PF11997">
    <property type="entry name" value="DUF3492"/>
    <property type="match status" value="1"/>
</dbReference>
<protein>
    <submittedName>
        <fullName evidence="3">DUF3492 domain-containing protein</fullName>
    </submittedName>
</protein>